<dbReference type="EMBL" id="CAJHJT010000012">
    <property type="protein sequence ID" value="CAD6999636.1"/>
    <property type="molecule type" value="Genomic_DNA"/>
</dbReference>
<accession>A0A811UP73</accession>
<evidence type="ECO:0000313" key="1">
    <source>
        <dbReference type="EMBL" id="CAD6999636.1"/>
    </source>
</evidence>
<organism evidence="1 2">
    <name type="scientific">Ceratitis capitata</name>
    <name type="common">Mediterranean fruit fly</name>
    <name type="synonym">Tephritis capitata</name>
    <dbReference type="NCBI Taxonomy" id="7213"/>
    <lineage>
        <taxon>Eukaryota</taxon>
        <taxon>Metazoa</taxon>
        <taxon>Ecdysozoa</taxon>
        <taxon>Arthropoda</taxon>
        <taxon>Hexapoda</taxon>
        <taxon>Insecta</taxon>
        <taxon>Pterygota</taxon>
        <taxon>Neoptera</taxon>
        <taxon>Endopterygota</taxon>
        <taxon>Diptera</taxon>
        <taxon>Brachycera</taxon>
        <taxon>Muscomorpha</taxon>
        <taxon>Tephritoidea</taxon>
        <taxon>Tephritidae</taxon>
        <taxon>Ceratitis</taxon>
        <taxon>Ceratitis</taxon>
    </lineage>
</organism>
<name>A0A811UP73_CERCA</name>
<comment type="caution">
    <text evidence="1">The sequence shown here is derived from an EMBL/GenBank/DDBJ whole genome shotgun (WGS) entry which is preliminary data.</text>
</comment>
<sequence>MPNAIVATVNSQQLCICNNNNSNSKESYENELKNAAGGVRQLVSQLGVERQTNRKHIVTNTCISALKIYVRMYMLTCIMQCCTLHYANLLLTCATQLTIGLSIVRHSACMCICIVGNKFACLCRIAHSFSG</sequence>
<dbReference type="AlphaFoldDB" id="A0A811UP73"/>
<keyword evidence="2" id="KW-1185">Reference proteome</keyword>
<protein>
    <submittedName>
        <fullName evidence="1">(Mediterranean fruit fly) hypothetical protein</fullName>
    </submittedName>
</protein>
<gene>
    <name evidence="1" type="ORF">CCAP1982_LOCUS8170</name>
</gene>
<evidence type="ECO:0000313" key="2">
    <source>
        <dbReference type="Proteomes" id="UP000606786"/>
    </source>
</evidence>
<proteinExistence type="predicted"/>
<reference evidence="1" key="1">
    <citation type="submission" date="2020-11" db="EMBL/GenBank/DDBJ databases">
        <authorList>
            <person name="Whitehead M."/>
        </authorList>
    </citation>
    <scope>NUCLEOTIDE SEQUENCE</scope>
    <source>
        <strain evidence="1">EGII</strain>
    </source>
</reference>
<dbReference type="Proteomes" id="UP000606786">
    <property type="component" value="Unassembled WGS sequence"/>
</dbReference>